<dbReference type="InterPro" id="IPR011711">
    <property type="entry name" value="GntR_C"/>
</dbReference>
<dbReference type="Pfam" id="PF00392">
    <property type="entry name" value="GntR"/>
    <property type="match status" value="1"/>
</dbReference>
<dbReference type="InterPro" id="IPR036388">
    <property type="entry name" value="WH-like_DNA-bd_sf"/>
</dbReference>
<keyword evidence="3" id="KW-0804">Transcription</keyword>
<dbReference type="SUPFAM" id="SSF46785">
    <property type="entry name" value="Winged helix' DNA-binding domain"/>
    <property type="match status" value="1"/>
</dbReference>
<comment type="caution">
    <text evidence="5">The sequence shown here is derived from an EMBL/GenBank/DDBJ whole genome shotgun (WGS) entry which is preliminary data.</text>
</comment>
<keyword evidence="2" id="KW-0238">DNA-binding</keyword>
<organism evidence="5 6">
    <name type="scientific">Gulosibacter faecalis</name>
    <dbReference type="NCBI Taxonomy" id="272240"/>
    <lineage>
        <taxon>Bacteria</taxon>
        <taxon>Bacillati</taxon>
        <taxon>Actinomycetota</taxon>
        <taxon>Actinomycetes</taxon>
        <taxon>Micrococcales</taxon>
        <taxon>Microbacteriaceae</taxon>
        <taxon>Gulosibacter</taxon>
    </lineage>
</organism>
<name>A0ABW5UUQ9_9MICO</name>
<evidence type="ECO:0000313" key="6">
    <source>
        <dbReference type="Proteomes" id="UP001597492"/>
    </source>
</evidence>
<accession>A0ABW5UUQ9</accession>
<dbReference type="PANTHER" id="PTHR43537:SF49">
    <property type="entry name" value="TRANSCRIPTIONAL REGULATORY PROTEIN"/>
    <property type="match status" value="1"/>
</dbReference>
<dbReference type="InterPro" id="IPR008920">
    <property type="entry name" value="TF_FadR/GntR_C"/>
</dbReference>
<dbReference type="SUPFAM" id="SSF48008">
    <property type="entry name" value="GntR ligand-binding domain-like"/>
    <property type="match status" value="1"/>
</dbReference>
<dbReference type="PANTHER" id="PTHR43537">
    <property type="entry name" value="TRANSCRIPTIONAL REGULATOR, GNTR FAMILY"/>
    <property type="match status" value="1"/>
</dbReference>
<dbReference type="Gene3D" id="1.20.120.530">
    <property type="entry name" value="GntR ligand-binding domain-like"/>
    <property type="match status" value="1"/>
</dbReference>
<dbReference type="EMBL" id="JBHUNE010000002">
    <property type="protein sequence ID" value="MFD2757139.1"/>
    <property type="molecule type" value="Genomic_DNA"/>
</dbReference>
<reference evidence="6" key="1">
    <citation type="journal article" date="2019" name="Int. J. Syst. Evol. Microbiol.">
        <title>The Global Catalogue of Microorganisms (GCM) 10K type strain sequencing project: providing services to taxonomists for standard genome sequencing and annotation.</title>
        <authorList>
            <consortium name="The Broad Institute Genomics Platform"/>
            <consortium name="The Broad Institute Genome Sequencing Center for Infectious Disease"/>
            <person name="Wu L."/>
            <person name="Ma J."/>
        </authorList>
    </citation>
    <scope>NUCLEOTIDE SEQUENCE [LARGE SCALE GENOMIC DNA]</scope>
    <source>
        <strain evidence="6">TISTR 1514</strain>
    </source>
</reference>
<dbReference type="InterPro" id="IPR036390">
    <property type="entry name" value="WH_DNA-bd_sf"/>
</dbReference>
<evidence type="ECO:0000256" key="2">
    <source>
        <dbReference type="ARBA" id="ARBA00023125"/>
    </source>
</evidence>
<dbReference type="RefSeq" id="WP_019619300.1">
    <property type="nucleotide sequence ID" value="NZ_JBHUNE010000002.1"/>
</dbReference>
<dbReference type="Pfam" id="PF07729">
    <property type="entry name" value="FCD"/>
    <property type="match status" value="1"/>
</dbReference>
<dbReference type="Proteomes" id="UP001597492">
    <property type="component" value="Unassembled WGS sequence"/>
</dbReference>
<dbReference type="Gene3D" id="1.10.10.10">
    <property type="entry name" value="Winged helix-like DNA-binding domain superfamily/Winged helix DNA-binding domain"/>
    <property type="match status" value="1"/>
</dbReference>
<evidence type="ECO:0000256" key="1">
    <source>
        <dbReference type="ARBA" id="ARBA00023015"/>
    </source>
</evidence>
<evidence type="ECO:0000313" key="5">
    <source>
        <dbReference type="EMBL" id="MFD2757139.1"/>
    </source>
</evidence>
<evidence type="ECO:0000259" key="4">
    <source>
        <dbReference type="PROSITE" id="PS50949"/>
    </source>
</evidence>
<dbReference type="PROSITE" id="PS50949">
    <property type="entry name" value="HTH_GNTR"/>
    <property type="match status" value="1"/>
</dbReference>
<dbReference type="SMART" id="SM00345">
    <property type="entry name" value="HTH_GNTR"/>
    <property type="match status" value="1"/>
</dbReference>
<dbReference type="InterPro" id="IPR000524">
    <property type="entry name" value="Tscrpt_reg_HTH_GntR"/>
</dbReference>
<keyword evidence="1" id="KW-0805">Transcription regulation</keyword>
<evidence type="ECO:0000256" key="3">
    <source>
        <dbReference type="ARBA" id="ARBA00023163"/>
    </source>
</evidence>
<feature type="domain" description="HTH gntR-type" evidence="4">
    <location>
        <begin position="1"/>
        <end position="68"/>
    </location>
</feature>
<sequence>MRASERAYATLRDEILDGVLEPGTQLAEVEQSTRLGVSRTPVRAAFTRLTADGLVRAQSPRVLVVTDLSAERIREVYELRQALEATAASLAARRRDEAPFAELRERLAAAPQQLEAGESGVARYFEVVDDLDAAISAAVANPYLEAALSSARLHSARVRRIARHDPDRLREAAAEHLLVVDAILAGDAELATHATHVHLSRSLRNALARIDT</sequence>
<proteinExistence type="predicted"/>
<keyword evidence="6" id="KW-1185">Reference proteome</keyword>
<gene>
    <name evidence="5" type="ORF">ACFSW7_01955</name>
</gene>
<dbReference type="SMART" id="SM00895">
    <property type="entry name" value="FCD"/>
    <property type="match status" value="1"/>
</dbReference>
<protein>
    <submittedName>
        <fullName evidence="5">GntR family transcriptional regulator</fullName>
    </submittedName>
</protein>